<dbReference type="PROSITE" id="PS00708">
    <property type="entry name" value="PRO_ENDOPEP_SER"/>
    <property type="match status" value="1"/>
</dbReference>
<gene>
    <name evidence="9" type="ORF">HAKA00212_LOCUS9414</name>
</gene>
<dbReference type="PANTHER" id="PTHR42881">
    <property type="entry name" value="PROLYL ENDOPEPTIDASE"/>
    <property type="match status" value="1"/>
</dbReference>
<evidence type="ECO:0000256" key="2">
    <source>
        <dbReference type="ARBA" id="ARBA00005228"/>
    </source>
</evidence>
<evidence type="ECO:0000256" key="3">
    <source>
        <dbReference type="ARBA" id="ARBA00022670"/>
    </source>
</evidence>
<evidence type="ECO:0000259" key="7">
    <source>
        <dbReference type="Pfam" id="PF00326"/>
    </source>
</evidence>
<organism evidence="9">
    <name type="scientific">Heterosigma akashiwo</name>
    <name type="common">Chromophytic alga</name>
    <name type="synonym">Heterosigma carterae</name>
    <dbReference type="NCBI Taxonomy" id="2829"/>
    <lineage>
        <taxon>Eukaryota</taxon>
        <taxon>Sar</taxon>
        <taxon>Stramenopiles</taxon>
        <taxon>Ochrophyta</taxon>
        <taxon>Raphidophyceae</taxon>
        <taxon>Chattonellales</taxon>
        <taxon>Chattonellaceae</taxon>
        <taxon>Heterosigma</taxon>
    </lineage>
</organism>
<dbReference type="PRINTS" id="PR00862">
    <property type="entry name" value="PROLIGOPTASE"/>
</dbReference>
<keyword evidence="5 6" id="KW-0720">Serine protease</keyword>
<evidence type="ECO:0000259" key="8">
    <source>
        <dbReference type="Pfam" id="PF02897"/>
    </source>
</evidence>
<keyword evidence="3 6" id="KW-0645">Protease</keyword>
<dbReference type="FunFam" id="3.40.50.1820:FF:000005">
    <property type="entry name" value="Prolyl endopeptidase"/>
    <property type="match status" value="1"/>
</dbReference>
<feature type="domain" description="Peptidase S9 prolyl oligopeptidase catalytic" evidence="7">
    <location>
        <begin position="552"/>
        <end position="771"/>
    </location>
</feature>
<dbReference type="GO" id="GO:0005829">
    <property type="term" value="C:cytosol"/>
    <property type="evidence" value="ECO:0007669"/>
    <property type="project" value="TreeGrafter"/>
</dbReference>
<dbReference type="InterPro" id="IPR051167">
    <property type="entry name" value="Prolyl_oligopep/macrocyclase"/>
</dbReference>
<dbReference type="PANTHER" id="PTHR42881:SF2">
    <property type="entry name" value="PROLYL ENDOPEPTIDASE"/>
    <property type="match status" value="1"/>
</dbReference>
<dbReference type="Gene3D" id="2.130.10.120">
    <property type="entry name" value="Prolyl oligopeptidase, N-terminal domain"/>
    <property type="match status" value="1"/>
</dbReference>
<comment type="similarity">
    <text evidence="2 6">Belongs to the peptidase S9A family.</text>
</comment>
<evidence type="ECO:0000256" key="1">
    <source>
        <dbReference type="ARBA" id="ARBA00001070"/>
    </source>
</evidence>
<proteinExistence type="inferred from homology"/>
<name>A0A7S3XS46_HETAK</name>
<dbReference type="InterPro" id="IPR001375">
    <property type="entry name" value="Peptidase_S9_cat"/>
</dbReference>
<evidence type="ECO:0000256" key="6">
    <source>
        <dbReference type="RuleBase" id="RU368024"/>
    </source>
</evidence>
<feature type="domain" description="Peptidase S9A N-terminal" evidence="8">
    <location>
        <begin position="55"/>
        <end position="481"/>
    </location>
</feature>
<evidence type="ECO:0000313" key="9">
    <source>
        <dbReference type="EMBL" id="CAE0630717.1"/>
    </source>
</evidence>
<dbReference type="Pfam" id="PF00326">
    <property type="entry name" value="Peptidase_S9"/>
    <property type="match status" value="1"/>
</dbReference>
<dbReference type="SUPFAM" id="SSF53474">
    <property type="entry name" value="alpha/beta-Hydrolases"/>
    <property type="match status" value="1"/>
</dbReference>
<dbReference type="InterPro" id="IPR002470">
    <property type="entry name" value="Peptidase_S9A"/>
</dbReference>
<dbReference type="SUPFAM" id="SSF50993">
    <property type="entry name" value="Peptidase/esterase 'gauge' domain"/>
    <property type="match status" value="1"/>
</dbReference>
<protein>
    <recommendedName>
        <fullName evidence="6">Prolyl endopeptidase</fullName>
        <ecNumber evidence="6">3.4.21.-</ecNumber>
    </recommendedName>
</protein>
<dbReference type="GO" id="GO:0006508">
    <property type="term" value="P:proteolysis"/>
    <property type="evidence" value="ECO:0007669"/>
    <property type="project" value="UniProtKB-KW"/>
</dbReference>
<evidence type="ECO:0000256" key="4">
    <source>
        <dbReference type="ARBA" id="ARBA00022801"/>
    </source>
</evidence>
<dbReference type="EC" id="3.4.21.-" evidence="6"/>
<dbReference type="Pfam" id="PF02897">
    <property type="entry name" value="Peptidase_S9_N"/>
    <property type="match status" value="1"/>
</dbReference>
<dbReference type="InterPro" id="IPR029058">
    <property type="entry name" value="AB_hydrolase_fold"/>
</dbReference>
<dbReference type="FunFam" id="2.130.10.120:FF:000001">
    <property type="entry name" value="Prolyl endopeptidase"/>
    <property type="match status" value="1"/>
</dbReference>
<accession>A0A7S3XS46</accession>
<dbReference type="InterPro" id="IPR023302">
    <property type="entry name" value="Pept_S9A_N"/>
</dbReference>
<dbReference type="GO" id="GO:0004252">
    <property type="term" value="F:serine-type endopeptidase activity"/>
    <property type="evidence" value="ECO:0007669"/>
    <property type="project" value="UniProtKB-UniRule"/>
</dbReference>
<dbReference type="AlphaFoldDB" id="A0A7S3XS46"/>
<evidence type="ECO:0000256" key="5">
    <source>
        <dbReference type="ARBA" id="ARBA00022825"/>
    </source>
</evidence>
<dbReference type="EMBL" id="HBIU01020267">
    <property type="protein sequence ID" value="CAE0630717.1"/>
    <property type="molecule type" value="Transcribed_RNA"/>
</dbReference>
<reference evidence="9" key="1">
    <citation type="submission" date="2021-01" db="EMBL/GenBank/DDBJ databases">
        <authorList>
            <person name="Corre E."/>
            <person name="Pelletier E."/>
            <person name="Niang G."/>
            <person name="Scheremetjew M."/>
            <person name="Finn R."/>
            <person name="Kale V."/>
            <person name="Holt S."/>
            <person name="Cochrane G."/>
            <person name="Meng A."/>
            <person name="Brown T."/>
            <person name="Cohen L."/>
        </authorList>
    </citation>
    <scope>NUCLEOTIDE SEQUENCE</scope>
    <source>
        <strain evidence="9">CCMP3107</strain>
    </source>
</reference>
<dbReference type="Gene3D" id="3.40.50.1820">
    <property type="entry name" value="alpha/beta hydrolase"/>
    <property type="match status" value="1"/>
</dbReference>
<dbReference type="InterPro" id="IPR002471">
    <property type="entry name" value="Pept_S9_AS"/>
</dbReference>
<dbReference type="GO" id="GO:0070012">
    <property type="term" value="F:oligopeptidase activity"/>
    <property type="evidence" value="ECO:0007669"/>
    <property type="project" value="TreeGrafter"/>
</dbReference>
<sequence>MSLMMAGSGGRKASVLKVAVASVVTIGGLAAATVLYRRQKQRKEEARTFGPYDYPTTRKCNQVDELHGTEVEDPYRWLEDPYSPEVQRWVERQNKCSKKYIDGLGEDLEKFKTKMTELFTYDKYGCPTKYGDWIFFLKKEGLQNQFVFYKQKDEDGAQPEVLLDVNTLREDGTAALKTYAFTKDGTKMAYGVSFSGSDWFEIKVKDVATGQDLVDRLEHCKFSGVAWAPGGAGFFYARYPPPPAAATKGREDGAGTEVDAAAQQKLYYHRLGTTQEQDQVVFEDPENPKWLYGSEVSDDGAYLLVTIGESCDPVNRLYLYPLAGFDGRDVGTLGPVVKVVDHFEHKYDYITNEGRKFWFFTNKDAPKYKVATLELPEGDLAALSPDALAALPTTDVVPEDEGAVLEGVAVTAGCYLLLLYLKDVQSKFEIARLDGSGRRAVALPGVGSITGLSAKKEQGEFFYQFMGFQDPGTTFRVRVAEADGATTMAPFQRTEVPGLDPSEFSTRQVFYSSKDGTKVPMFIINHKEAPEGPGPTLLYGYGGFNISITPGFSLNRLLWVKHFGGTVAIANIRGGGEYGEEWHKAGTLHNKQNVFDDFIAAAEYLHNAEISSPSQLAIQGGSNGGLLVGACINQRPELFAAAVAQVGVMDMLRFHKFTIGYAWCSDYGNADKDAAEFRTLRAYSPVHNVGGAAGPYPATLLTTGDHDDRVVPLHSYKYAAALQNVQGAKPEQAAPLLIRIDTKSGHGAGKPTSKQIEEVSEMVAFIAKNTGATWKD</sequence>
<comment type="catalytic activity">
    <reaction evidence="1">
        <text>Hydrolysis of Pro-|-Xaa &gt;&gt; Ala-|-Xaa in oligopeptides.</text>
        <dbReference type="EC" id="3.4.21.26"/>
    </reaction>
</comment>
<keyword evidence="4 6" id="KW-0378">Hydrolase</keyword>